<dbReference type="CDD" id="cd01741">
    <property type="entry name" value="GATase1_1"/>
    <property type="match status" value="1"/>
</dbReference>
<feature type="domain" description="Glutamine amidotransferase" evidence="1">
    <location>
        <begin position="5"/>
        <end position="133"/>
    </location>
</feature>
<dbReference type="Pfam" id="PF00117">
    <property type="entry name" value="GATase"/>
    <property type="match status" value="1"/>
</dbReference>
<accession>A0A2I7N3N2</accession>
<sequence length="186" mass="21237">MGIDGGPIGVYEDADFPFIRDELSVLRYRLALRLPILAVCLGAQMLATALGAKVKMNTRPELGWSRVKILSHPEHDYFRHLEDIEVLHWHQDTFDLPDRAILHASTSICKNQAFTVGNNILGLQFHPEVNARGMERWFIGNAHELDGINNVTLQSLRMQTRQYSPALEKATRRFLSGWLDSWQSDK</sequence>
<keyword evidence="2" id="KW-0315">Glutamine amidotransferase</keyword>
<keyword evidence="2" id="KW-0808">Transferase</keyword>
<proteinExistence type="predicted"/>
<dbReference type="PROSITE" id="PS51273">
    <property type="entry name" value="GATASE_TYPE_1"/>
    <property type="match status" value="1"/>
</dbReference>
<keyword evidence="3" id="KW-1185">Reference proteome</keyword>
<dbReference type="KEGG" id="nba:CUN60_01695"/>
<dbReference type="Gene3D" id="3.40.50.880">
    <property type="match status" value="1"/>
</dbReference>
<dbReference type="Proteomes" id="UP000236655">
    <property type="component" value="Chromosome"/>
</dbReference>
<dbReference type="EMBL" id="CP024847">
    <property type="protein sequence ID" value="AUR51070.1"/>
    <property type="molecule type" value="Genomic_DNA"/>
</dbReference>
<reference evidence="3" key="1">
    <citation type="submission" date="2017-11" db="EMBL/GenBank/DDBJ databases">
        <authorList>
            <person name="Chan K.G."/>
            <person name="Lee L.S."/>
        </authorList>
    </citation>
    <scope>NUCLEOTIDE SEQUENCE [LARGE SCALE GENOMIC DNA]</scope>
    <source>
        <strain evidence="3">DSM 100970</strain>
    </source>
</reference>
<dbReference type="PANTHER" id="PTHR42695">
    <property type="entry name" value="GLUTAMINE AMIDOTRANSFERASE YLR126C-RELATED"/>
    <property type="match status" value="1"/>
</dbReference>
<dbReference type="AlphaFoldDB" id="A0A2I7N3N2"/>
<evidence type="ECO:0000259" key="1">
    <source>
        <dbReference type="Pfam" id="PF00117"/>
    </source>
</evidence>
<dbReference type="InterPro" id="IPR044992">
    <property type="entry name" value="ChyE-like"/>
</dbReference>
<protein>
    <submittedName>
        <fullName evidence="2">Glutamine amidotransferase</fullName>
    </submittedName>
</protein>
<organism evidence="2 3">
    <name type="scientific">Aquella oligotrophica</name>
    <dbReference type="NCBI Taxonomy" id="2067065"/>
    <lineage>
        <taxon>Bacteria</taxon>
        <taxon>Pseudomonadati</taxon>
        <taxon>Pseudomonadota</taxon>
        <taxon>Betaproteobacteria</taxon>
        <taxon>Neisseriales</taxon>
        <taxon>Neisseriaceae</taxon>
        <taxon>Aquella</taxon>
    </lineage>
</organism>
<evidence type="ECO:0000313" key="3">
    <source>
        <dbReference type="Proteomes" id="UP000236655"/>
    </source>
</evidence>
<dbReference type="GO" id="GO:0016740">
    <property type="term" value="F:transferase activity"/>
    <property type="evidence" value="ECO:0007669"/>
    <property type="project" value="UniProtKB-KW"/>
</dbReference>
<dbReference type="InterPro" id="IPR029062">
    <property type="entry name" value="Class_I_gatase-like"/>
</dbReference>
<dbReference type="GO" id="GO:0005829">
    <property type="term" value="C:cytosol"/>
    <property type="evidence" value="ECO:0007669"/>
    <property type="project" value="TreeGrafter"/>
</dbReference>
<dbReference type="SUPFAM" id="SSF52317">
    <property type="entry name" value="Class I glutamine amidotransferase-like"/>
    <property type="match status" value="1"/>
</dbReference>
<name>A0A2I7N3N2_9NEIS</name>
<gene>
    <name evidence="2" type="ORF">CUN60_01695</name>
</gene>
<dbReference type="PANTHER" id="PTHR42695:SF5">
    <property type="entry name" value="GLUTAMINE AMIDOTRANSFERASE YLR126C-RELATED"/>
    <property type="match status" value="1"/>
</dbReference>
<evidence type="ECO:0000313" key="2">
    <source>
        <dbReference type="EMBL" id="AUR51070.1"/>
    </source>
</evidence>
<dbReference type="InterPro" id="IPR017926">
    <property type="entry name" value="GATASE"/>
</dbReference>
<dbReference type="OrthoDB" id="9813383at2"/>